<sequence>MAGWPPNERKIVKLCEYAAKNPVRIPKIAKYLEERCYKELQVEHIKFINIVWERFTRLAAKAKATKIERDDARRKETESLEWERIAKRKAEKYRVAA</sequence>
<dbReference type="AlphaFoldDB" id="A0AAN7J6W5"/>
<dbReference type="EMBL" id="JAXUIC010000002">
    <property type="protein sequence ID" value="KAK4600431.1"/>
    <property type="molecule type" value="Genomic_DNA"/>
</dbReference>
<dbReference type="PANTHER" id="PTHR46087">
    <property type="entry name" value="PUTATIVE, EXPRESSED-RELATED"/>
    <property type="match status" value="1"/>
</dbReference>
<reference evidence="1 2" key="1">
    <citation type="journal article" date="2023" name="G3 (Bethesda)">
        <title>A haplotype-resolved chromosome-scale genome for Quercus rubra L. provides insights into the genetics of adaptive traits for red oak species.</title>
        <authorList>
            <person name="Kapoor B."/>
            <person name="Jenkins J."/>
            <person name="Schmutz J."/>
            <person name="Zhebentyayeva T."/>
            <person name="Kuelheim C."/>
            <person name="Coggeshall M."/>
            <person name="Heim C."/>
            <person name="Lasky J.R."/>
            <person name="Leites L."/>
            <person name="Islam-Faridi N."/>
            <person name="Romero-Severson J."/>
            <person name="DeLeo V.L."/>
            <person name="Lucas S.M."/>
            <person name="Lazic D."/>
            <person name="Gailing O."/>
            <person name="Carlson J."/>
            <person name="Staton M."/>
        </authorList>
    </citation>
    <scope>NUCLEOTIDE SEQUENCE [LARGE SCALE GENOMIC DNA]</scope>
    <source>
        <strain evidence="1">Pseudo-F2</strain>
    </source>
</reference>
<proteinExistence type="predicted"/>
<protein>
    <submittedName>
        <fullName evidence="1">Uncharacterized protein</fullName>
    </submittedName>
</protein>
<comment type="caution">
    <text evidence="1">The sequence shown here is derived from an EMBL/GenBank/DDBJ whole genome shotgun (WGS) entry which is preliminary data.</text>
</comment>
<name>A0AAN7J6W5_QUERU</name>
<accession>A0AAN7J6W5</accession>
<keyword evidence="2" id="KW-1185">Reference proteome</keyword>
<organism evidence="1 2">
    <name type="scientific">Quercus rubra</name>
    <name type="common">Northern red oak</name>
    <name type="synonym">Quercus borealis</name>
    <dbReference type="NCBI Taxonomy" id="3512"/>
    <lineage>
        <taxon>Eukaryota</taxon>
        <taxon>Viridiplantae</taxon>
        <taxon>Streptophyta</taxon>
        <taxon>Embryophyta</taxon>
        <taxon>Tracheophyta</taxon>
        <taxon>Spermatophyta</taxon>
        <taxon>Magnoliopsida</taxon>
        <taxon>eudicotyledons</taxon>
        <taxon>Gunneridae</taxon>
        <taxon>Pentapetalae</taxon>
        <taxon>rosids</taxon>
        <taxon>fabids</taxon>
        <taxon>Fagales</taxon>
        <taxon>Fagaceae</taxon>
        <taxon>Quercus</taxon>
    </lineage>
</organism>
<evidence type="ECO:0000313" key="1">
    <source>
        <dbReference type="EMBL" id="KAK4600431.1"/>
    </source>
</evidence>
<dbReference type="PANTHER" id="PTHR46087:SF11">
    <property type="entry name" value="PROTEIN SEMI-ROLLED LEAF 2"/>
    <property type="match status" value="1"/>
</dbReference>
<dbReference type="Proteomes" id="UP001324115">
    <property type="component" value="Unassembled WGS sequence"/>
</dbReference>
<dbReference type="InterPro" id="IPR055296">
    <property type="entry name" value="SRL2-like"/>
</dbReference>
<evidence type="ECO:0000313" key="2">
    <source>
        <dbReference type="Proteomes" id="UP001324115"/>
    </source>
</evidence>
<gene>
    <name evidence="1" type="ORF">RGQ29_010184</name>
</gene>